<sequence length="528" mass="59474">MMEMKLYYLRILYFVFQILFVARPADSTYSSFYSSTSNLRSAIIMAGYNAKIRPDALVNVNISFGLTNMNSLDTETKIMSITGLCTVVWQDIDRKWSTVTFPPSVQYLSSEVWMPNIMLENTVDSDATLQQTNSLVTLYYDATFIWESAVRTKLFCEADTRYYPYDKQTCRLTLSARPYTADEISLSAFEDGVNLDLYQENSQWRILSSSVSKSEYETSSASHSRNFSRLTYTLRLQRSGSALYGMTIFTLIILVCGLSLLAFVVPVQGNERLAYTIVLLLTYIIIYISVLDGIPEPSQISVLSVYMLTVLVVMSLQTASSLFSLWICHRQGIHEMTPLVKGFIGRLAQFTCHPLDMANKSCEQTPSNVRFMSAKRTSTNQTNTAPDRTVDSKSHLTDFTHSHPVELISMTTNPNGTKPTANGLLHTNHRRKLSPLNRVHPLTGDQLVNMSSVRPGSDRPVVRPSSIKTVSRPSTTGSVTSSRERQAWPEGSPSWVQLSFCLDRLFMLFFLVVHVLVHFILLIIMGLA</sequence>
<name>A0A9D4LQ86_DREPO</name>
<dbReference type="AlphaFoldDB" id="A0A9D4LQ86"/>
<feature type="transmembrane region" description="Helical" evidence="6">
    <location>
        <begin position="273"/>
        <end position="291"/>
    </location>
</feature>
<feature type="compositionally biased region" description="Polar residues" evidence="5">
    <location>
        <begin position="466"/>
        <end position="481"/>
    </location>
</feature>
<evidence type="ECO:0000256" key="3">
    <source>
        <dbReference type="ARBA" id="ARBA00022989"/>
    </source>
</evidence>
<feature type="domain" description="Neurotransmitter-gated ion-channel ligand-binding" evidence="8">
    <location>
        <begin position="44"/>
        <end position="239"/>
    </location>
</feature>
<feature type="compositionally biased region" description="Polar residues" evidence="5">
    <location>
        <begin position="375"/>
        <end position="386"/>
    </location>
</feature>
<dbReference type="EMBL" id="JAIWYP010000002">
    <property type="protein sequence ID" value="KAH3863000.1"/>
    <property type="molecule type" value="Genomic_DNA"/>
</dbReference>
<dbReference type="InterPro" id="IPR036734">
    <property type="entry name" value="Neur_chan_lig-bd_sf"/>
</dbReference>
<feature type="region of interest" description="Disordered" evidence="5">
    <location>
        <begin position="375"/>
        <end position="395"/>
    </location>
</feature>
<reference evidence="10" key="1">
    <citation type="journal article" date="2019" name="bioRxiv">
        <title>The Genome of the Zebra Mussel, Dreissena polymorpha: A Resource for Invasive Species Research.</title>
        <authorList>
            <person name="McCartney M.A."/>
            <person name="Auch B."/>
            <person name="Kono T."/>
            <person name="Mallez S."/>
            <person name="Zhang Y."/>
            <person name="Obille A."/>
            <person name="Becker A."/>
            <person name="Abrahante J.E."/>
            <person name="Garbe J."/>
            <person name="Badalamenti J.P."/>
            <person name="Herman A."/>
            <person name="Mangelson H."/>
            <person name="Liachko I."/>
            <person name="Sullivan S."/>
            <person name="Sone E.D."/>
            <person name="Koren S."/>
            <person name="Silverstein K.A.T."/>
            <person name="Beckman K.B."/>
            <person name="Gohl D.M."/>
        </authorList>
    </citation>
    <scope>NUCLEOTIDE SEQUENCE</scope>
    <source>
        <strain evidence="10">Duluth1</strain>
        <tissue evidence="10">Whole animal</tissue>
    </source>
</reference>
<dbReference type="InterPro" id="IPR006029">
    <property type="entry name" value="Neurotrans-gated_channel_TM"/>
</dbReference>
<comment type="subcellular location">
    <subcellularLocation>
        <location evidence="1">Membrane</location>
        <topology evidence="1">Multi-pass membrane protein</topology>
    </subcellularLocation>
</comment>
<dbReference type="InterPro" id="IPR036719">
    <property type="entry name" value="Neuro-gated_channel_TM_sf"/>
</dbReference>
<evidence type="ECO:0000256" key="4">
    <source>
        <dbReference type="ARBA" id="ARBA00023136"/>
    </source>
</evidence>
<gene>
    <name evidence="10" type="ORF">DPMN_025976</name>
</gene>
<keyword evidence="7" id="KW-0732">Signal</keyword>
<dbReference type="InterPro" id="IPR006201">
    <property type="entry name" value="Neur_channel"/>
</dbReference>
<keyword evidence="11" id="KW-1185">Reference proteome</keyword>
<evidence type="ECO:0000259" key="8">
    <source>
        <dbReference type="Pfam" id="PF02931"/>
    </source>
</evidence>
<feature type="transmembrane region" description="Helical" evidence="6">
    <location>
        <begin position="242"/>
        <end position="266"/>
    </location>
</feature>
<dbReference type="PANTHER" id="PTHR18945">
    <property type="entry name" value="NEUROTRANSMITTER GATED ION CHANNEL"/>
    <property type="match status" value="1"/>
</dbReference>
<dbReference type="InterPro" id="IPR006202">
    <property type="entry name" value="Neur_chan_lig-bd"/>
</dbReference>
<organism evidence="10 11">
    <name type="scientific">Dreissena polymorpha</name>
    <name type="common">Zebra mussel</name>
    <name type="synonym">Mytilus polymorpha</name>
    <dbReference type="NCBI Taxonomy" id="45954"/>
    <lineage>
        <taxon>Eukaryota</taxon>
        <taxon>Metazoa</taxon>
        <taxon>Spiralia</taxon>
        <taxon>Lophotrochozoa</taxon>
        <taxon>Mollusca</taxon>
        <taxon>Bivalvia</taxon>
        <taxon>Autobranchia</taxon>
        <taxon>Heteroconchia</taxon>
        <taxon>Euheterodonta</taxon>
        <taxon>Imparidentia</taxon>
        <taxon>Neoheterodontei</taxon>
        <taxon>Myida</taxon>
        <taxon>Dreissenoidea</taxon>
        <taxon>Dreissenidae</taxon>
        <taxon>Dreissena</taxon>
    </lineage>
</organism>
<keyword evidence="3 6" id="KW-1133">Transmembrane helix</keyword>
<evidence type="ECO:0000313" key="10">
    <source>
        <dbReference type="EMBL" id="KAH3863000.1"/>
    </source>
</evidence>
<dbReference type="Pfam" id="PF02932">
    <property type="entry name" value="Neur_chan_memb"/>
    <property type="match status" value="1"/>
</dbReference>
<protein>
    <submittedName>
        <fullName evidence="10">Uncharacterized protein</fullName>
    </submittedName>
</protein>
<dbReference type="SUPFAM" id="SSF90112">
    <property type="entry name" value="Neurotransmitter-gated ion-channel transmembrane pore"/>
    <property type="match status" value="1"/>
</dbReference>
<feature type="transmembrane region" description="Helical" evidence="6">
    <location>
        <begin position="303"/>
        <end position="328"/>
    </location>
</feature>
<dbReference type="InterPro" id="IPR038050">
    <property type="entry name" value="Neuro_actylchol_rec"/>
</dbReference>
<evidence type="ECO:0000313" key="11">
    <source>
        <dbReference type="Proteomes" id="UP000828390"/>
    </source>
</evidence>
<proteinExistence type="predicted"/>
<evidence type="ECO:0000256" key="6">
    <source>
        <dbReference type="SAM" id="Phobius"/>
    </source>
</evidence>
<dbReference type="CDD" id="cd18989">
    <property type="entry name" value="LGIC_ECD_cation"/>
    <property type="match status" value="1"/>
</dbReference>
<dbReference type="Pfam" id="PF02931">
    <property type="entry name" value="Neur_chan_LBD"/>
    <property type="match status" value="1"/>
</dbReference>
<dbReference type="GO" id="GO:0016020">
    <property type="term" value="C:membrane"/>
    <property type="evidence" value="ECO:0007669"/>
    <property type="project" value="UniProtKB-SubCell"/>
</dbReference>
<evidence type="ECO:0000256" key="5">
    <source>
        <dbReference type="SAM" id="MobiDB-lite"/>
    </source>
</evidence>
<dbReference type="GO" id="GO:0004888">
    <property type="term" value="F:transmembrane signaling receptor activity"/>
    <property type="evidence" value="ECO:0007669"/>
    <property type="project" value="InterPro"/>
</dbReference>
<accession>A0A9D4LQ86</accession>
<evidence type="ECO:0000256" key="1">
    <source>
        <dbReference type="ARBA" id="ARBA00004141"/>
    </source>
</evidence>
<feature type="signal peptide" evidence="7">
    <location>
        <begin position="1"/>
        <end position="27"/>
    </location>
</feature>
<reference evidence="10" key="2">
    <citation type="submission" date="2020-11" db="EMBL/GenBank/DDBJ databases">
        <authorList>
            <person name="McCartney M.A."/>
            <person name="Auch B."/>
            <person name="Kono T."/>
            <person name="Mallez S."/>
            <person name="Becker A."/>
            <person name="Gohl D.M."/>
            <person name="Silverstein K.A.T."/>
            <person name="Koren S."/>
            <person name="Bechman K.B."/>
            <person name="Herman A."/>
            <person name="Abrahante J.E."/>
            <person name="Garbe J."/>
        </authorList>
    </citation>
    <scope>NUCLEOTIDE SEQUENCE</scope>
    <source>
        <strain evidence="10">Duluth1</strain>
        <tissue evidence="10">Whole animal</tissue>
    </source>
</reference>
<feature type="region of interest" description="Disordered" evidence="5">
    <location>
        <begin position="450"/>
        <end position="486"/>
    </location>
</feature>
<feature type="transmembrane region" description="Helical" evidence="6">
    <location>
        <begin position="505"/>
        <end position="527"/>
    </location>
</feature>
<dbReference type="SUPFAM" id="SSF63712">
    <property type="entry name" value="Nicotinic receptor ligand binding domain-like"/>
    <property type="match status" value="1"/>
</dbReference>
<dbReference type="Gene3D" id="2.70.170.10">
    <property type="entry name" value="Neurotransmitter-gated ion-channel ligand-binding domain"/>
    <property type="match status" value="1"/>
</dbReference>
<keyword evidence="4 6" id="KW-0472">Membrane</keyword>
<dbReference type="GO" id="GO:0005230">
    <property type="term" value="F:extracellular ligand-gated monoatomic ion channel activity"/>
    <property type="evidence" value="ECO:0007669"/>
    <property type="project" value="InterPro"/>
</dbReference>
<feature type="chain" id="PRO_5038627777" evidence="7">
    <location>
        <begin position="28"/>
        <end position="528"/>
    </location>
</feature>
<dbReference type="Proteomes" id="UP000828390">
    <property type="component" value="Unassembled WGS sequence"/>
</dbReference>
<evidence type="ECO:0000259" key="9">
    <source>
        <dbReference type="Pfam" id="PF02932"/>
    </source>
</evidence>
<feature type="domain" description="Neurotransmitter-gated ion-channel transmembrane" evidence="9">
    <location>
        <begin position="253"/>
        <end position="520"/>
    </location>
</feature>
<comment type="caution">
    <text evidence="10">The sequence shown here is derived from an EMBL/GenBank/DDBJ whole genome shotgun (WGS) entry which is preliminary data.</text>
</comment>
<evidence type="ECO:0000256" key="7">
    <source>
        <dbReference type="SAM" id="SignalP"/>
    </source>
</evidence>
<evidence type="ECO:0000256" key="2">
    <source>
        <dbReference type="ARBA" id="ARBA00022692"/>
    </source>
</evidence>
<dbReference type="Gene3D" id="1.20.58.390">
    <property type="entry name" value="Neurotransmitter-gated ion-channel transmembrane domain"/>
    <property type="match status" value="1"/>
</dbReference>
<keyword evidence="2 6" id="KW-0812">Transmembrane</keyword>